<gene>
    <name evidence="1" type="ORF">J2S44_007972</name>
</gene>
<dbReference type="AlphaFoldDB" id="A0AAE3ZZA7"/>
<dbReference type="Proteomes" id="UP001183629">
    <property type="component" value="Unassembled WGS sequence"/>
</dbReference>
<evidence type="ECO:0008006" key="3">
    <source>
        <dbReference type="Google" id="ProtNLM"/>
    </source>
</evidence>
<name>A0AAE3ZZA7_9ACTN</name>
<accession>A0AAE3ZZA7</accession>
<dbReference type="EMBL" id="JAVDYC010000001">
    <property type="protein sequence ID" value="MDR7327722.1"/>
    <property type="molecule type" value="Genomic_DNA"/>
</dbReference>
<protein>
    <recommendedName>
        <fullName evidence="3">MoaD/ThiS family protein</fullName>
    </recommendedName>
</protein>
<reference evidence="1 2" key="1">
    <citation type="submission" date="2023-07" db="EMBL/GenBank/DDBJ databases">
        <title>Sequencing the genomes of 1000 actinobacteria strains.</title>
        <authorList>
            <person name="Klenk H.-P."/>
        </authorList>
    </citation>
    <scope>NUCLEOTIDE SEQUENCE [LARGE SCALE GENOMIC DNA]</scope>
    <source>
        <strain evidence="1 2">DSM 44711</strain>
    </source>
</reference>
<evidence type="ECO:0000313" key="2">
    <source>
        <dbReference type="Proteomes" id="UP001183629"/>
    </source>
</evidence>
<organism evidence="1 2">
    <name type="scientific">Catenuloplanes niger</name>
    <dbReference type="NCBI Taxonomy" id="587534"/>
    <lineage>
        <taxon>Bacteria</taxon>
        <taxon>Bacillati</taxon>
        <taxon>Actinomycetota</taxon>
        <taxon>Actinomycetes</taxon>
        <taxon>Micromonosporales</taxon>
        <taxon>Micromonosporaceae</taxon>
        <taxon>Catenuloplanes</taxon>
    </lineage>
</organism>
<evidence type="ECO:0000313" key="1">
    <source>
        <dbReference type="EMBL" id="MDR7327722.1"/>
    </source>
</evidence>
<proteinExistence type="predicted"/>
<dbReference type="RefSeq" id="WP_310428275.1">
    <property type="nucleotide sequence ID" value="NZ_JAVDYC010000001.1"/>
</dbReference>
<comment type="caution">
    <text evidence="1">The sequence shown here is derived from an EMBL/GenBank/DDBJ whole genome shotgun (WGS) entry which is preliminary data.</text>
</comment>
<keyword evidence="2" id="KW-1185">Reference proteome</keyword>
<sequence length="123" mass="13233">MRVEVRAKGLATVFIEVAEERVTVRELIAHAVREQVARDRAAVHRQFATPAEIAAMAAAGAVRPPATAAADPDTEVERALRAFERRGFVVFCGERAAESLDETVTVRAGEPVVFLRLVPLAGG</sequence>